<comment type="subcellular location">
    <subcellularLocation>
        <location evidence="1">Nucleus</location>
    </subcellularLocation>
</comment>
<evidence type="ECO:0000313" key="5">
    <source>
        <dbReference type="EMBL" id="ODQ64882.1"/>
    </source>
</evidence>
<organism evidence="5 6">
    <name type="scientific">Nadsonia fulvescens var. elongata DSM 6958</name>
    <dbReference type="NCBI Taxonomy" id="857566"/>
    <lineage>
        <taxon>Eukaryota</taxon>
        <taxon>Fungi</taxon>
        <taxon>Dikarya</taxon>
        <taxon>Ascomycota</taxon>
        <taxon>Saccharomycotina</taxon>
        <taxon>Dipodascomycetes</taxon>
        <taxon>Dipodascales</taxon>
        <taxon>Dipodascales incertae sedis</taxon>
        <taxon>Nadsonia</taxon>
    </lineage>
</organism>
<name>A0A1E3PIW6_9ASCO</name>
<reference evidence="5 6" key="1">
    <citation type="journal article" date="2016" name="Proc. Natl. Acad. Sci. U.S.A.">
        <title>Comparative genomics of biotechnologically important yeasts.</title>
        <authorList>
            <person name="Riley R."/>
            <person name="Haridas S."/>
            <person name="Wolfe K.H."/>
            <person name="Lopes M.R."/>
            <person name="Hittinger C.T."/>
            <person name="Goeker M."/>
            <person name="Salamov A.A."/>
            <person name="Wisecaver J.H."/>
            <person name="Long T.M."/>
            <person name="Calvey C.H."/>
            <person name="Aerts A.L."/>
            <person name="Barry K.W."/>
            <person name="Choi C."/>
            <person name="Clum A."/>
            <person name="Coughlan A.Y."/>
            <person name="Deshpande S."/>
            <person name="Douglass A.P."/>
            <person name="Hanson S.J."/>
            <person name="Klenk H.-P."/>
            <person name="LaButti K.M."/>
            <person name="Lapidus A."/>
            <person name="Lindquist E.A."/>
            <person name="Lipzen A.M."/>
            <person name="Meier-Kolthoff J.P."/>
            <person name="Ohm R.A."/>
            <person name="Otillar R.P."/>
            <person name="Pangilinan J.L."/>
            <person name="Peng Y."/>
            <person name="Rokas A."/>
            <person name="Rosa C.A."/>
            <person name="Scheuner C."/>
            <person name="Sibirny A.A."/>
            <person name="Slot J.C."/>
            <person name="Stielow J.B."/>
            <person name="Sun H."/>
            <person name="Kurtzman C.P."/>
            <person name="Blackwell M."/>
            <person name="Grigoriev I.V."/>
            <person name="Jeffries T.W."/>
        </authorList>
    </citation>
    <scope>NUCLEOTIDE SEQUENCE [LARGE SCALE GENOMIC DNA]</scope>
    <source>
        <strain evidence="5 6">DSM 6958</strain>
    </source>
</reference>
<dbReference type="InterPro" id="IPR036864">
    <property type="entry name" value="Zn2-C6_fun-type_DNA-bd_sf"/>
</dbReference>
<gene>
    <name evidence="5" type="ORF">NADFUDRAFT_66016</name>
</gene>
<dbReference type="PROSITE" id="PS00463">
    <property type="entry name" value="ZN2_CY6_FUNGAL_1"/>
    <property type="match status" value="1"/>
</dbReference>
<feature type="region of interest" description="Disordered" evidence="3">
    <location>
        <begin position="110"/>
        <end position="138"/>
    </location>
</feature>
<dbReference type="PANTHER" id="PTHR37534">
    <property type="entry name" value="TRANSCRIPTIONAL ACTIVATOR PROTEIN UGA3"/>
    <property type="match status" value="1"/>
</dbReference>
<feature type="region of interest" description="Disordered" evidence="3">
    <location>
        <begin position="384"/>
        <end position="433"/>
    </location>
</feature>
<feature type="domain" description="Zn(2)-C6 fungal-type" evidence="4">
    <location>
        <begin position="73"/>
        <end position="103"/>
    </location>
</feature>
<dbReference type="GO" id="GO:0008270">
    <property type="term" value="F:zinc ion binding"/>
    <property type="evidence" value="ECO:0007669"/>
    <property type="project" value="InterPro"/>
</dbReference>
<feature type="compositionally biased region" description="Low complexity" evidence="3">
    <location>
        <begin position="420"/>
        <end position="433"/>
    </location>
</feature>
<evidence type="ECO:0000256" key="3">
    <source>
        <dbReference type="SAM" id="MobiDB-lite"/>
    </source>
</evidence>
<dbReference type="Pfam" id="PF00172">
    <property type="entry name" value="Zn_clus"/>
    <property type="match status" value="1"/>
</dbReference>
<sequence length="871" mass="97555">MDAANNIGLRENTALNIQPIGNGDHRDDLGQNLQLRVKLESIAQPHLGASTDDMQAQEKKQTRSRNTPRSRQGCITCRKRKKRCDEAKPVCITCRRLGLVCEYPIPGTERKNKQRRRSKQFKPNEINSGGATESASIISEPQNSNIDLDTNINTNLVQDLDVDKTAANQLLGLQHKILSMEEDANPKVSRNSLNNQVSAMRTPLAESVIQMSTAVPVSTLTTSLSNIPVELSQPRAQPRNGNGTTPTCDILLDFDNQVLFPDAATVATSPIPFSSVSSAQLSDVRLLPLARDFDNSISSSLPLSQHNLSIMRMSSPNTQSRLVNMLNEQEFDLSEIGSLHKELIGSPLPYIDSKVSTGGALPELNSPILFPGLTPRTEQLLWGPKTLEDVTDDSKEADIDDDRNQDREIIDTEDNYYLNSPSSSSGSSESSSSSILSTSLTTIGPSRRNRISSLGNIYVHHSTFPSLEFDQFGTYLMDYYQSKLARLVSVSSDEYNHFLSVFLPMSTRNDAVLYSILAWTSFHKGNEYDEIGHAYLQRAKEHINSRLSKAEPETLAALLLLCAAEICRGDMVQWDKHLITAAKIITHNGGISNFLHERSLRWLASNFAYHDVLASSTNERGTYFNTIQYDEVFEQGHGLDPLLGCCQPLFQMLSEISELAVESQRISNNLKYKSRYDIYARSFQNSNQNNNDDNFADDRQYKLIPDMHTFICQITEKALALEEKIHSCIPDTRDVTKLTASDLESQLMLFETFQITAKLHLKQSVLRINPSSLIMQGLADDLTNSLDKVLETPVEGGLCFPLFIVGVNSVSMECRNEIMSRFETFQTRNCARNIRRAIQLLQEVWKLDPDGTKHVDWYGIIKKRGWDISFA</sequence>
<dbReference type="InterPro" id="IPR021858">
    <property type="entry name" value="Fun_TF"/>
</dbReference>
<feature type="compositionally biased region" description="Basic and acidic residues" evidence="3">
    <location>
        <begin position="386"/>
        <end position="410"/>
    </location>
</feature>
<dbReference type="GO" id="GO:0045944">
    <property type="term" value="P:positive regulation of transcription by RNA polymerase II"/>
    <property type="evidence" value="ECO:0007669"/>
    <property type="project" value="TreeGrafter"/>
</dbReference>
<dbReference type="GO" id="GO:0000976">
    <property type="term" value="F:transcription cis-regulatory region binding"/>
    <property type="evidence" value="ECO:0007669"/>
    <property type="project" value="TreeGrafter"/>
</dbReference>
<dbReference type="SMART" id="SM00066">
    <property type="entry name" value="GAL4"/>
    <property type="match status" value="1"/>
</dbReference>
<dbReference type="PROSITE" id="PS50048">
    <property type="entry name" value="ZN2_CY6_FUNGAL_2"/>
    <property type="match status" value="1"/>
</dbReference>
<evidence type="ECO:0000256" key="1">
    <source>
        <dbReference type="ARBA" id="ARBA00004123"/>
    </source>
</evidence>
<dbReference type="OrthoDB" id="5419315at2759"/>
<dbReference type="CDD" id="cd00067">
    <property type="entry name" value="GAL4"/>
    <property type="match status" value="1"/>
</dbReference>
<feature type="region of interest" description="Disordered" evidence="3">
    <location>
        <begin position="44"/>
        <end position="73"/>
    </location>
</feature>
<dbReference type="InterPro" id="IPR001138">
    <property type="entry name" value="Zn2Cys6_DnaBD"/>
</dbReference>
<dbReference type="Proteomes" id="UP000095009">
    <property type="component" value="Unassembled WGS sequence"/>
</dbReference>
<dbReference type="Gene3D" id="4.10.240.10">
    <property type="entry name" value="Zn(2)-C6 fungal-type DNA-binding domain"/>
    <property type="match status" value="1"/>
</dbReference>
<dbReference type="EMBL" id="KV454410">
    <property type="protein sequence ID" value="ODQ64882.1"/>
    <property type="molecule type" value="Genomic_DNA"/>
</dbReference>
<evidence type="ECO:0000313" key="6">
    <source>
        <dbReference type="Proteomes" id="UP000095009"/>
    </source>
</evidence>
<dbReference type="GO" id="GO:0000981">
    <property type="term" value="F:DNA-binding transcription factor activity, RNA polymerase II-specific"/>
    <property type="evidence" value="ECO:0007669"/>
    <property type="project" value="InterPro"/>
</dbReference>
<proteinExistence type="predicted"/>
<evidence type="ECO:0000259" key="4">
    <source>
        <dbReference type="PROSITE" id="PS50048"/>
    </source>
</evidence>
<keyword evidence="2" id="KW-0539">Nucleus</keyword>
<dbReference type="GO" id="GO:0005634">
    <property type="term" value="C:nucleus"/>
    <property type="evidence" value="ECO:0007669"/>
    <property type="project" value="UniProtKB-SubCell"/>
</dbReference>
<dbReference type="SUPFAM" id="SSF57701">
    <property type="entry name" value="Zn2/Cys6 DNA-binding domain"/>
    <property type="match status" value="1"/>
</dbReference>
<dbReference type="STRING" id="857566.A0A1E3PIW6"/>
<keyword evidence="6" id="KW-1185">Reference proteome</keyword>
<evidence type="ECO:0000256" key="2">
    <source>
        <dbReference type="ARBA" id="ARBA00023242"/>
    </source>
</evidence>
<dbReference type="Pfam" id="PF11951">
    <property type="entry name" value="Fungal_trans_2"/>
    <property type="match status" value="1"/>
</dbReference>
<dbReference type="AlphaFoldDB" id="A0A1E3PIW6"/>
<accession>A0A1E3PIW6</accession>
<dbReference type="PANTHER" id="PTHR37534:SF7">
    <property type="entry name" value="TRANSCRIPTIONAL ACTIVATOR PROTEIN UGA3"/>
    <property type="match status" value="1"/>
</dbReference>
<feature type="compositionally biased region" description="Polar residues" evidence="3">
    <location>
        <begin position="125"/>
        <end position="138"/>
    </location>
</feature>
<protein>
    <recommendedName>
        <fullName evidence="4">Zn(2)-C6 fungal-type domain-containing protein</fullName>
    </recommendedName>
</protein>